<evidence type="ECO:0000313" key="1">
    <source>
        <dbReference type="EMBL" id="MBP2256962.1"/>
    </source>
</evidence>
<protein>
    <submittedName>
        <fullName evidence="1">Uncharacterized protein YjgD (DUF1641 family)</fullName>
    </submittedName>
</protein>
<dbReference type="PANTHER" id="PTHR38433">
    <property type="match status" value="1"/>
</dbReference>
<dbReference type="PANTHER" id="PTHR38433:SF1">
    <property type="entry name" value="DUF1641 DOMAIN-CONTAINING PROTEIN"/>
    <property type="match status" value="1"/>
</dbReference>
<keyword evidence="2" id="KW-1185">Reference proteome</keyword>
<comment type="caution">
    <text evidence="1">The sequence shown here is derived from an EMBL/GenBank/DDBJ whole genome shotgun (WGS) entry which is preliminary data.</text>
</comment>
<dbReference type="InterPro" id="IPR012440">
    <property type="entry name" value="DUF1641"/>
</dbReference>
<organism evidence="1 2">
    <name type="scientific">Virgibacillus alimentarius</name>
    <dbReference type="NCBI Taxonomy" id="698769"/>
    <lineage>
        <taxon>Bacteria</taxon>
        <taxon>Bacillati</taxon>
        <taxon>Bacillota</taxon>
        <taxon>Bacilli</taxon>
        <taxon>Bacillales</taxon>
        <taxon>Bacillaceae</taxon>
        <taxon>Virgibacillus</taxon>
    </lineage>
</organism>
<accession>A0ABS4S623</accession>
<name>A0ABS4S623_9BACI</name>
<dbReference type="EMBL" id="JAGIKX010000004">
    <property type="protein sequence ID" value="MBP2256962.1"/>
    <property type="molecule type" value="Genomic_DNA"/>
</dbReference>
<reference evidence="1 2" key="1">
    <citation type="submission" date="2021-03" db="EMBL/GenBank/DDBJ databases">
        <title>Genomic Encyclopedia of Type Strains, Phase IV (KMG-IV): sequencing the most valuable type-strain genomes for metagenomic binning, comparative biology and taxonomic classification.</title>
        <authorList>
            <person name="Goeker M."/>
        </authorList>
    </citation>
    <scope>NUCLEOTIDE SEQUENCE [LARGE SCALE GENOMIC DNA]</scope>
    <source>
        <strain evidence="1 2">DSM 25790</strain>
    </source>
</reference>
<sequence length="155" mass="17494">MANPITKIKKMELSEQEVKDNNISEVIDRISENKEAILKSIEFLATLHESGVLEILNALTKQKDEAIANVVKQANKPEYATILENLSDLFLMTGELPVEELNDFSKKVTQGLQDVNTMETDKSTSYMDLFKALKDPEINRSVTMLLTFLRGMGKE</sequence>
<proteinExistence type="predicted"/>
<evidence type="ECO:0000313" key="2">
    <source>
        <dbReference type="Proteomes" id="UP001519294"/>
    </source>
</evidence>
<gene>
    <name evidence="1" type="ORF">J2Z81_000906</name>
</gene>
<dbReference type="Proteomes" id="UP001519294">
    <property type="component" value="Unassembled WGS sequence"/>
</dbReference>
<dbReference type="RefSeq" id="WP_029268365.1">
    <property type="nucleotide sequence ID" value="NZ_JAGIKX010000004.1"/>
</dbReference>
<dbReference type="Pfam" id="PF07849">
    <property type="entry name" value="DUF1641"/>
    <property type="match status" value="1"/>
</dbReference>